<dbReference type="Gene3D" id="3.30.160.60">
    <property type="entry name" value="Classic Zinc Finger"/>
    <property type="match status" value="1"/>
</dbReference>
<reference evidence="2 3" key="1">
    <citation type="journal article" date="2024" name="Commun. Biol.">
        <title>Comparative genomic analysis of thermophilic fungi reveals convergent evolutionary adaptations and gene losses.</title>
        <authorList>
            <person name="Steindorff A.S."/>
            <person name="Aguilar-Pontes M.V."/>
            <person name="Robinson A.J."/>
            <person name="Andreopoulos B."/>
            <person name="LaButti K."/>
            <person name="Kuo A."/>
            <person name="Mondo S."/>
            <person name="Riley R."/>
            <person name="Otillar R."/>
            <person name="Haridas S."/>
            <person name="Lipzen A."/>
            <person name="Grimwood J."/>
            <person name="Schmutz J."/>
            <person name="Clum A."/>
            <person name="Reid I.D."/>
            <person name="Moisan M.C."/>
            <person name="Butler G."/>
            <person name="Nguyen T.T.M."/>
            <person name="Dewar K."/>
            <person name="Conant G."/>
            <person name="Drula E."/>
            <person name="Henrissat B."/>
            <person name="Hansel C."/>
            <person name="Singer S."/>
            <person name="Hutchinson M.I."/>
            <person name="de Vries R.P."/>
            <person name="Natvig D.O."/>
            <person name="Powell A.J."/>
            <person name="Tsang A."/>
            <person name="Grigoriev I.V."/>
        </authorList>
    </citation>
    <scope>NUCLEOTIDE SEQUENCE [LARGE SCALE GENOMIC DNA]</scope>
    <source>
        <strain evidence="2 3">ATCC 22073</strain>
    </source>
</reference>
<dbReference type="EMBL" id="JAZGUE010000001">
    <property type="protein sequence ID" value="KAL2270701.1"/>
    <property type="molecule type" value="Genomic_DNA"/>
</dbReference>
<evidence type="ECO:0000313" key="3">
    <source>
        <dbReference type="Proteomes" id="UP001600064"/>
    </source>
</evidence>
<protein>
    <recommendedName>
        <fullName evidence="1">C2H2-type domain-containing protein</fullName>
    </recommendedName>
</protein>
<dbReference type="Proteomes" id="UP001600064">
    <property type="component" value="Unassembled WGS sequence"/>
</dbReference>
<comment type="caution">
    <text evidence="2">The sequence shown here is derived from an EMBL/GenBank/DDBJ whole genome shotgun (WGS) entry which is preliminary data.</text>
</comment>
<dbReference type="RefSeq" id="XP_070869425.1">
    <property type="nucleotide sequence ID" value="XM_071013995.1"/>
</dbReference>
<evidence type="ECO:0000313" key="2">
    <source>
        <dbReference type="EMBL" id="KAL2270701.1"/>
    </source>
</evidence>
<dbReference type="GeneID" id="98128639"/>
<dbReference type="SMART" id="SM00355">
    <property type="entry name" value="ZnF_C2H2"/>
    <property type="match status" value="3"/>
</dbReference>
<proteinExistence type="predicted"/>
<feature type="domain" description="C2H2-type" evidence="1">
    <location>
        <begin position="147"/>
        <end position="170"/>
    </location>
</feature>
<sequence>MSSDYPVYNATGDWSYPTYAEYDPVYQTINPAYLSAVSPSPADSAGYYSSTATTTYHSPSSDAPSPVRQSAWPEYQDPNLFYCPHEGCSSRPFTRKCDLDKHYHNHTKRRRCDLCPMGGAETKDLNRHMWSHHPDEARRRGIPREDAVCEVCGIRGRKDNIKRHKDTKGHW</sequence>
<feature type="domain" description="C2H2-type" evidence="1">
    <location>
        <begin position="81"/>
        <end position="106"/>
    </location>
</feature>
<organism evidence="2 3">
    <name type="scientific">Remersonia thermophila</name>
    <dbReference type="NCBI Taxonomy" id="72144"/>
    <lineage>
        <taxon>Eukaryota</taxon>
        <taxon>Fungi</taxon>
        <taxon>Dikarya</taxon>
        <taxon>Ascomycota</taxon>
        <taxon>Pezizomycotina</taxon>
        <taxon>Sordariomycetes</taxon>
        <taxon>Sordariomycetidae</taxon>
        <taxon>Sordariales</taxon>
        <taxon>Sordariales incertae sedis</taxon>
        <taxon>Remersonia</taxon>
    </lineage>
</organism>
<feature type="domain" description="C2H2-type" evidence="1">
    <location>
        <begin position="110"/>
        <end position="132"/>
    </location>
</feature>
<evidence type="ECO:0000259" key="1">
    <source>
        <dbReference type="SMART" id="SM00355"/>
    </source>
</evidence>
<accession>A0ABR4DKB9</accession>
<dbReference type="InterPro" id="IPR013087">
    <property type="entry name" value="Znf_C2H2_type"/>
</dbReference>
<name>A0ABR4DKB9_9PEZI</name>
<keyword evidence="3" id="KW-1185">Reference proteome</keyword>
<gene>
    <name evidence="2" type="ORF">VTJ83DRAFT_72</name>
</gene>